<dbReference type="InterPro" id="IPR027417">
    <property type="entry name" value="P-loop_NTPase"/>
</dbReference>
<reference evidence="1 2" key="1">
    <citation type="journal article" date="2020" name="Biotechnol. Biofuels">
        <title>New insights from the biogas microbiome by comprehensive genome-resolved metagenomics of nearly 1600 species originating from multiple anaerobic digesters.</title>
        <authorList>
            <person name="Campanaro S."/>
            <person name="Treu L."/>
            <person name="Rodriguez-R L.M."/>
            <person name="Kovalovszki A."/>
            <person name="Ziels R.M."/>
            <person name="Maus I."/>
            <person name="Zhu X."/>
            <person name="Kougias P.G."/>
            <person name="Basile A."/>
            <person name="Luo G."/>
            <person name="Schluter A."/>
            <person name="Konstantinidis K.T."/>
            <person name="Angelidaki I."/>
        </authorList>
    </citation>
    <scope>NUCLEOTIDE SEQUENCE [LARGE SCALE GENOMIC DNA]</scope>
    <source>
        <strain evidence="1">AS05jafATM_89</strain>
    </source>
</reference>
<dbReference type="AlphaFoldDB" id="A0A832QEZ5"/>
<dbReference type="Pfam" id="PF13238">
    <property type="entry name" value="AAA_18"/>
    <property type="match status" value="1"/>
</dbReference>
<name>A0A832QEZ5_9BACT</name>
<dbReference type="PANTHER" id="PTHR41930">
    <property type="entry name" value="UPF0200 PROTEIN MJ1399"/>
    <property type="match status" value="1"/>
</dbReference>
<dbReference type="PANTHER" id="PTHR41930:SF1">
    <property type="entry name" value="DEPHOSPHO-COA KINASE"/>
    <property type="match status" value="1"/>
</dbReference>
<evidence type="ECO:0000313" key="1">
    <source>
        <dbReference type="EMBL" id="HHX99277.1"/>
    </source>
</evidence>
<sequence length="183" mass="21370">MKNIIVAVVGLCGAGKSEVTNMFVENKFEKVYFGDVTFDEMKKRNMEITEENERVIREELRATNDMAIYAKKSEPKIKKAYEEGKNVVVESLYSWSEYKYLKEIYKDSFKLLAVVTDRDLRAERLKNRPHRPLTDEEVTQRDYAEIENIEKSGPIAIADHFVLNNGTFEELKKQVQEYIDSII</sequence>
<dbReference type="SUPFAM" id="SSF52540">
    <property type="entry name" value="P-loop containing nucleoside triphosphate hydrolases"/>
    <property type="match status" value="1"/>
</dbReference>
<accession>A0A832QEZ5</accession>
<proteinExistence type="predicted"/>
<dbReference type="Gene3D" id="3.40.50.300">
    <property type="entry name" value="P-loop containing nucleotide triphosphate hydrolases"/>
    <property type="match status" value="1"/>
</dbReference>
<protein>
    <submittedName>
        <fullName evidence="1">AAA family ATPase</fullName>
    </submittedName>
</protein>
<dbReference type="Proteomes" id="UP000576550">
    <property type="component" value="Unassembled WGS sequence"/>
</dbReference>
<dbReference type="EMBL" id="DUTP01000002">
    <property type="protein sequence ID" value="HHX99277.1"/>
    <property type="molecule type" value="Genomic_DNA"/>
</dbReference>
<gene>
    <name evidence="1" type="ORF">GX533_01145</name>
</gene>
<evidence type="ECO:0000313" key="2">
    <source>
        <dbReference type="Proteomes" id="UP000576550"/>
    </source>
</evidence>
<organism evidence="1 2">
    <name type="scientific">Candidatus Dojkabacteria bacterium</name>
    <dbReference type="NCBI Taxonomy" id="2099670"/>
    <lineage>
        <taxon>Bacteria</taxon>
        <taxon>Candidatus Dojkabacteria</taxon>
    </lineage>
</organism>
<comment type="caution">
    <text evidence="1">The sequence shown here is derived from an EMBL/GenBank/DDBJ whole genome shotgun (WGS) entry which is preliminary data.</text>
</comment>